<accession>E6S8K9</accession>
<organism evidence="2 3">
    <name type="scientific">Intrasporangium calvum (strain ATCC 23552 / DSM 43043 / JCM 3097 / NBRC 12989 / NCIMB 10167 / NRRL B-3866 / 7 KIP)</name>
    <dbReference type="NCBI Taxonomy" id="710696"/>
    <lineage>
        <taxon>Bacteria</taxon>
        <taxon>Bacillati</taxon>
        <taxon>Actinomycetota</taxon>
        <taxon>Actinomycetes</taxon>
        <taxon>Micrococcales</taxon>
        <taxon>Intrasporangiaceae</taxon>
        <taxon>Intrasporangium</taxon>
    </lineage>
</organism>
<proteinExistence type="predicted"/>
<feature type="transmembrane region" description="Helical" evidence="1">
    <location>
        <begin position="127"/>
        <end position="153"/>
    </location>
</feature>
<feature type="transmembrane region" description="Helical" evidence="1">
    <location>
        <begin position="20"/>
        <end position="43"/>
    </location>
</feature>
<dbReference type="eggNOG" id="COG1277">
    <property type="taxonomic scope" value="Bacteria"/>
</dbReference>
<reference evidence="2 3" key="1">
    <citation type="journal article" date="2010" name="Stand. Genomic Sci.">
        <title>Complete genome sequence of Intrasporangium calvum type strain (7 KIP).</title>
        <authorList>
            <person name="Del Rio T.G."/>
            <person name="Chertkov O."/>
            <person name="Yasawong M."/>
            <person name="Lucas S."/>
            <person name="Deshpande S."/>
            <person name="Cheng J.F."/>
            <person name="Detter C."/>
            <person name="Tapia R."/>
            <person name="Han C."/>
            <person name="Goodwin L."/>
            <person name="Pitluck S."/>
            <person name="Liolios K."/>
            <person name="Ivanova N."/>
            <person name="Mavromatis K."/>
            <person name="Pati A."/>
            <person name="Chen A."/>
            <person name="Palaniappan K."/>
            <person name="Land M."/>
            <person name="Hauser L."/>
            <person name="Chang Y.J."/>
            <person name="Jeffries C.D."/>
            <person name="Rohde M."/>
            <person name="Pukall R."/>
            <person name="Sikorski J."/>
            <person name="Goker M."/>
            <person name="Woyke T."/>
            <person name="Bristow J."/>
            <person name="Eisen J.A."/>
            <person name="Markowitz V."/>
            <person name="Hugenholtz P."/>
            <person name="Kyrpides N.C."/>
            <person name="Klenk H.P."/>
            <person name="Lapidus A."/>
        </authorList>
    </citation>
    <scope>NUCLEOTIDE SEQUENCE [LARGE SCALE GENOMIC DNA]</scope>
    <source>
        <strain evidence="3">ATCC 23552 / DSM 43043 / JCM 3097 / NBRC 12989 / 7 KIP</strain>
    </source>
</reference>
<protein>
    <submittedName>
        <fullName evidence="2">ABC-type transport system involved in multi-copper enzyme maturation permease component-like protein</fullName>
    </submittedName>
</protein>
<keyword evidence="3" id="KW-1185">Reference proteome</keyword>
<gene>
    <name evidence="2" type="ordered locus">Intca_2668</name>
</gene>
<evidence type="ECO:0000313" key="2">
    <source>
        <dbReference type="EMBL" id="ADU49171.1"/>
    </source>
</evidence>
<dbReference type="AlphaFoldDB" id="E6S8K9"/>
<keyword evidence="1" id="KW-0812">Transmembrane</keyword>
<dbReference type="KEGG" id="ica:Intca_2668"/>
<dbReference type="PANTHER" id="PTHR43471">
    <property type="entry name" value="ABC TRANSPORTER PERMEASE"/>
    <property type="match status" value="1"/>
</dbReference>
<dbReference type="Pfam" id="PF12679">
    <property type="entry name" value="ABC2_membrane_2"/>
    <property type="match status" value="1"/>
</dbReference>
<name>E6S8K9_INTC7</name>
<keyword evidence="1" id="KW-0472">Membrane</keyword>
<dbReference type="GO" id="GO:0140359">
    <property type="term" value="F:ABC-type transporter activity"/>
    <property type="evidence" value="ECO:0007669"/>
    <property type="project" value="InterPro"/>
</dbReference>
<feature type="transmembrane region" description="Helical" evidence="1">
    <location>
        <begin position="165"/>
        <end position="186"/>
    </location>
</feature>
<dbReference type="EMBL" id="CP002343">
    <property type="protein sequence ID" value="ADU49171.1"/>
    <property type="molecule type" value="Genomic_DNA"/>
</dbReference>
<dbReference type="Proteomes" id="UP000008914">
    <property type="component" value="Chromosome"/>
</dbReference>
<dbReference type="OrthoDB" id="3789452at2"/>
<sequence length="323" mass="34829">MTDTLVVARKELLDLRRNRFMALLLGFILVAATLSVIVGAAQFRIKLDEYHQYVDALKASGSTVAPAAPQLFPLQLLRGSIEYIELIGGLFAIVVGYGMVAKEKQRATIQLLFSRPVRRYSVAGGKVLALGLTWLVAVAVVFSVITGVLLVVGRAPLQPVDIGRLLIAAAVAWAYLLLWSALAMALASSTKHLSTGLIAVLVLWLVVVLIIPQIGDTMDPDNQVPGGLFKSLQIAKPDEKAVLAHFTGYDTVRNGLEVTSVTKHFERLSFAFLGIKDTFNQLPIAAVARETLTYSLSLVLASAAAVGLALLTTTRKTLLRRNS</sequence>
<dbReference type="RefSeq" id="WP_013493485.1">
    <property type="nucleotide sequence ID" value="NC_014830.1"/>
</dbReference>
<keyword evidence="1" id="KW-1133">Transmembrane helix</keyword>
<dbReference type="HOGENOM" id="CLU_865018_0_0_11"/>
<feature type="transmembrane region" description="Helical" evidence="1">
    <location>
        <begin position="193"/>
        <end position="215"/>
    </location>
</feature>
<feature type="transmembrane region" description="Helical" evidence="1">
    <location>
        <begin position="292"/>
        <end position="311"/>
    </location>
</feature>
<evidence type="ECO:0000256" key="1">
    <source>
        <dbReference type="SAM" id="Phobius"/>
    </source>
</evidence>
<feature type="transmembrane region" description="Helical" evidence="1">
    <location>
        <begin position="81"/>
        <end position="100"/>
    </location>
</feature>
<dbReference type="STRING" id="710696.Intca_2668"/>
<dbReference type="GO" id="GO:0005886">
    <property type="term" value="C:plasma membrane"/>
    <property type="evidence" value="ECO:0007669"/>
    <property type="project" value="UniProtKB-SubCell"/>
</dbReference>
<evidence type="ECO:0000313" key="3">
    <source>
        <dbReference type="Proteomes" id="UP000008914"/>
    </source>
</evidence>